<gene>
    <name evidence="2" type="ORF">GEAMG1_0573</name>
</gene>
<dbReference type="Pfam" id="PF10080">
    <property type="entry name" value="FtrD-like"/>
    <property type="match status" value="1"/>
</dbReference>
<dbReference type="RefSeq" id="WP_305731327.1">
    <property type="nucleotide sequence ID" value="NZ_OW150024.1"/>
</dbReference>
<keyword evidence="3" id="KW-1185">Reference proteome</keyword>
<reference evidence="2 3" key="1">
    <citation type="submission" date="2022-03" db="EMBL/GenBank/DDBJ databases">
        <authorList>
            <person name="Koch H."/>
        </authorList>
    </citation>
    <scope>NUCLEOTIDE SEQUENCE [LARGE SCALE GENOMIC DNA]</scope>
    <source>
        <strain evidence="2 3">G1</strain>
    </source>
</reference>
<feature type="domain" description="Membrane iron-sulfur containing protein FtrD-like" evidence="1">
    <location>
        <begin position="47"/>
        <end position="150"/>
    </location>
</feature>
<dbReference type="EMBL" id="OW150024">
    <property type="protein sequence ID" value="CAH2030390.1"/>
    <property type="molecule type" value="Genomic_DNA"/>
</dbReference>
<evidence type="ECO:0000313" key="2">
    <source>
        <dbReference type="EMBL" id="CAH2030390.1"/>
    </source>
</evidence>
<dbReference type="InterPro" id="IPR018758">
    <property type="entry name" value="FtrD-like"/>
</dbReference>
<protein>
    <recommendedName>
        <fullName evidence="1">Membrane iron-sulfur containing protein FtrD-like domain-containing protein</fullName>
    </recommendedName>
</protein>
<accession>A0ABN8HHU4</accession>
<proteinExistence type="predicted"/>
<evidence type="ECO:0000313" key="3">
    <source>
        <dbReference type="Proteomes" id="UP001295463"/>
    </source>
</evidence>
<evidence type="ECO:0000259" key="1">
    <source>
        <dbReference type="Pfam" id="PF10080"/>
    </source>
</evidence>
<organism evidence="2 3">
    <name type="scientific">Trichlorobacter ammonificans</name>
    <dbReference type="NCBI Taxonomy" id="2916410"/>
    <lineage>
        <taxon>Bacteria</taxon>
        <taxon>Pseudomonadati</taxon>
        <taxon>Thermodesulfobacteriota</taxon>
        <taxon>Desulfuromonadia</taxon>
        <taxon>Geobacterales</taxon>
        <taxon>Geobacteraceae</taxon>
        <taxon>Trichlorobacter</taxon>
    </lineage>
</organism>
<name>A0ABN8HHU4_9BACT</name>
<sequence>MFRSVTAAVVAFVVVAATVIGASAFSFGKYEKVKVVNGAVSIPTAKVNDGKARYFKYSDGGKEISFFIVKAADGTFRTAFDACDACFREKKGYEQHGDKMVCKNCNMRFATNRIGPHAVGGCNPSHLPSVTSGGTIVIKADDLQQGARYF</sequence>
<dbReference type="Proteomes" id="UP001295463">
    <property type="component" value="Chromosome"/>
</dbReference>